<dbReference type="RefSeq" id="WP_244805459.1">
    <property type="nucleotide sequence ID" value="NZ_JALIEA010000017.1"/>
</dbReference>
<dbReference type="Proteomes" id="UP001139207">
    <property type="component" value="Unassembled WGS sequence"/>
</dbReference>
<evidence type="ECO:0000259" key="1">
    <source>
        <dbReference type="Pfam" id="PF01965"/>
    </source>
</evidence>
<dbReference type="AlphaFoldDB" id="A0A9X1WJU3"/>
<proteinExistence type="predicted"/>
<dbReference type="InterPro" id="IPR052158">
    <property type="entry name" value="INH-QAR"/>
</dbReference>
<comment type="caution">
    <text evidence="2">The sequence shown here is derived from an EMBL/GenBank/DDBJ whole genome shotgun (WGS) entry which is preliminary data.</text>
</comment>
<protein>
    <submittedName>
        <fullName evidence="2">DJ-1/PfpI family protein</fullName>
    </submittedName>
</protein>
<dbReference type="CDD" id="cd03139">
    <property type="entry name" value="GATase1_PfpI_2"/>
    <property type="match status" value="1"/>
</dbReference>
<dbReference type="PANTHER" id="PTHR43130:SF15">
    <property type="entry name" value="THIJ_PFPI FAMILY PROTEIN (AFU_ORTHOLOGUE AFUA_5G14240)"/>
    <property type="match status" value="1"/>
</dbReference>
<evidence type="ECO:0000313" key="3">
    <source>
        <dbReference type="Proteomes" id="UP001139207"/>
    </source>
</evidence>
<accession>A0A9X1WJU3</accession>
<keyword evidence="3" id="KW-1185">Reference proteome</keyword>
<evidence type="ECO:0000313" key="2">
    <source>
        <dbReference type="EMBL" id="MCJ7859758.1"/>
    </source>
</evidence>
<dbReference type="InterPro" id="IPR002818">
    <property type="entry name" value="DJ-1/PfpI"/>
</dbReference>
<dbReference type="InterPro" id="IPR029062">
    <property type="entry name" value="Class_I_gatase-like"/>
</dbReference>
<reference evidence="2" key="1">
    <citation type="submission" date="2022-04" db="EMBL/GenBank/DDBJ databases">
        <title>Corynebacterium kalidii LD5P10.</title>
        <authorList>
            <person name="Sun J.Q."/>
        </authorList>
    </citation>
    <scope>NUCLEOTIDE SEQUENCE</scope>
    <source>
        <strain evidence="2">LD5P10</strain>
    </source>
</reference>
<dbReference type="EMBL" id="JALIEA010000017">
    <property type="protein sequence ID" value="MCJ7859758.1"/>
    <property type="molecule type" value="Genomic_DNA"/>
</dbReference>
<name>A0A9X1WJU3_9CORY</name>
<sequence>MVTTGDPAATRTVTVLLYEGFEVLDVFGPVEILSHVPGWTVVYAGVAAQAGDPVRSAQGAQVQADLGLADLCRAPDGPDILLVPGGIGTRTLVGDAGVLADIAGICRHATVVTSVCTGSAVLAAAGVLEGRRATSNKKSWAWATSQGERVDWIPQARWVLDTGTPTGDDRADAPVWTSSGVAAGMDMTHALVTALAGPTVADRITDDIELDVHRDPGWDPFAAVHGAN</sequence>
<feature type="domain" description="DJ-1/PfpI" evidence="1">
    <location>
        <begin position="12"/>
        <end position="143"/>
    </location>
</feature>
<dbReference type="Gene3D" id="3.40.50.880">
    <property type="match status" value="1"/>
</dbReference>
<organism evidence="2 3">
    <name type="scientific">Corynebacterium kalidii</name>
    <dbReference type="NCBI Taxonomy" id="2931982"/>
    <lineage>
        <taxon>Bacteria</taxon>
        <taxon>Bacillati</taxon>
        <taxon>Actinomycetota</taxon>
        <taxon>Actinomycetes</taxon>
        <taxon>Mycobacteriales</taxon>
        <taxon>Corynebacteriaceae</taxon>
        <taxon>Corynebacterium</taxon>
    </lineage>
</organism>
<dbReference type="PANTHER" id="PTHR43130">
    <property type="entry name" value="ARAC-FAMILY TRANSCRIPTIONAL REGULATOR"/>
    <property type="match status" value="1"/>
</dbReference>
<dbReference type="Pfam" id="PF01965">
    <property type="entry name" value="DJ-1_PfpI"/>
    <property type="match status" value="1"/>
</dbReference>
<gene>
    <name evidence="2" type="ORF">MUN33_13730</name>
</gene>
<dbReference type="SUPFAM" id="SSF52317">
    <property type="entry name" value="Class I glutamine amidotransferase-like"/>
    <property type="match status" value="1"/>
</dbReference>